<dbReference type="PANTHER" id="PTHR43342:SF1">
    <property type="entry name" value="BIFURCATING [FEFE] HYDROGENASE GAMMA SUBUNIT"/>
    <property type="match status" value="1"/>
</dbReference>
<dbReference type="GO" id="GO:0051536">
    <property type="term" value="F:iron-sulfur cluster binding"/>
    <property type="evidence" value="ECO:0007669"/>
    <property type="project" value="UniProtKB-KW"/>
</dbReference>
<gene>
    <name evidence="4" type="ORF">ACLFYP115_02823</name>
</gene>
<dbReference type="Pfam" id="PF01257">
    <property type="entry name" value="2Fe-2S_thioredx"/>
    <property type="match status" value="1"/>
</dbReference>
<keyword evidence="1" id="KW-0479">Metal-binding</keyword>
<dbReference type="InterPro" id="IPR036249">
    <property type="entry name" value="Thioredoxin-like_sf"/>
</dbReference>
<name>A0A6N2VUU8_9FIRM</name>
<dbReference type="SUPFAM" id="SSF52833">
    <property type="entry name" value="Thioredoxin-like"/>
    <property type="match status" value="1"/>
</dbReference>
<dbReference type="PANTHER" id="PTHR43342">
    <property type="entry name" value="NADH-QUINONE OXIDOREDUCTASE, E SUBUNIT"/>
    <property type="match status" value="1"/>
</dbReference>
<organism evidence="4">
    <name type="scientific">Anaerostipes caccae</name>
    <dbReference type="NCBI Taxonomy" id="105841"/>
    <lineage>
        <taxon>Bacteria</taxon>
        <taxon>Bacillati</taxon>
        <taxon>Bacillota</taxon>
        <taxon>Clostridia</taxon>
        <taxon>Lachnospirales</taxon>
        <taxon>Lachnospiraceae</taxon>
        <taxon>Anaerostipes</taxon>
    </lineage>
</organism>
<dbReference type="Gene3D" id="3.40.30.10">
    <property type="entry name" value="Glutaredoxin"/>
    <property type="match status" value="1"/>
</dbReference>
<keyword evidence="3" id="KW-0411">Iron-sulfur</keyword>
<reference evidence="4" key="1">
    <citation type="submission" date="2019-11" db="EMBL/GenBank/DDBJ databases">
        <authorList>
            <person name="Feng L."/>
        </authorList>
    </citation>
    <scope>NUCLEOTIDE SEQUENCE</scope>
    <source>
        <strain evidence="4">AcaccaeLFYP115</strain>
    </source>
</reference>
<dbReference type="CDD" id="cd02980">
    <property type="entry name" value="TRX_Fd_family"/>
    <property type="match status" value="1"/>
</dbReference>
<evidence type="ECO:0000256" key="3">
    <source>
        <dbReference type="ARBA" id="ARBA00023014"/>
    </source>
</evidence>
<dbReference type="AlphaFoldDB" id="A0A6N2VUU8"/>
<proteinExistence type="predicted"/>
<evidence type="ECO:0000256" key="1">
    <source>
        <dbReference type="ARBA" id="ARBA00022723"/>
    </source>
</evidence>
<accession>A0A6N2VUU8</accession>
<dbReference type="GO" id="GO:0046872">
    <property type="term" value="F:metal ion binding"/>
    <property type="evidence" value="ECO:0007669"/>
    <property type="project" value="UniProtKB-KW"/>
</dbReference>
<dbReference type="Gene3D" id="1.10.10.1590">
    <property type="entry name" value="NADH-quinone oxidoreductase subunit E"/>
    <property type="match status" value="1"/>
</dbReference>
<dbReference type="EMBL" id="CACRSQ010000007">
    <property type="protein sequence ID" value="VYT34094.1"/>
    <property type="molecule type" value="Genomic_DNA"/>
</dbReference>
<evidence type="ECO:0000256" key="2">
    <source>
        <dbReference type="ARBA" id="ARBA00023004"/>
    </source>
</evidence>
<protein>
    <submittedName>
        <fullName evidence="4">NADH dehydrogenase subunit E</fullName>
    </submittedName>
</protein>
<keyword evidence="2" id="KW-0408">Iron</keyword>
<evidence type="ECO:0000313" key="4">
    <source>
        <dbReference type="EMBL" id="VYT34094.1"/>
    </source>
</evidence>
<sequence length="150" mass="16535">MNPRVDEILRFYERQGKPAGQEEILSALREIQEVLGCIPKAVQEEAALRLGVKPSFLAAFVKKYPGFKEVSEKYEVKVCTGPSCGAGKALEILRAVEAAGEEKERDQGISIKIVKGRCTRRCGKGPNLIINGVLHHHMTPEQAAGLIRRL</sequence>
<dbReference type="RefSeq" id="WP_006566557.1">
    <property type="nucleotide sequence ID" value="NZ_BAABZP010000001.1"/>
</dbReference>
<dbReference type="InterPro" id="IPR041921">
    <property type="entry name" value="NuoE_N"/>
</dbReference>
<dbReference type="InterPro" id="IPR028431">
    <property type="entry name" value="NADP_DH_HndA-like"/>
</dbReference>